<dbReference type="SUPFAM" id="SSF46785">
    <property type="entry name" value="Winged helix' DNA-binding domain"/>
    <property type="match status" value="1"/>
</dbReference>
<feature type="domain" description="TFIIF beta subunit HTH" evidence="7">
    <location>
        <begin position="182"/>
        <end position="244"/>
    </location>
</feature>
<proteinExistence type="inferred from homology"/>
<evidence type="ECO:0000259" key="7">
    <source>
        <dbReference type="Pfam" id="PF02270"/>
    </source>
</evidence>
<dbReference type="InterPro" id="IPR040504">
    <property type="entry name" value="TFIIF_beta_N"/>
</dbReference>
<dbReference type="AlphaFoldDB" id="A0AAN7YVM7"/>
<dbReference type="InterPro" id="IPR011039">
    <property type="entry name" value="TFIIF_interaction"/>
</dbReference>
<dbReference type="InterPro" id="IPR036390">
    <property type="entry name" value="WH_DNA-bd_sf"/>
</dbReference>
<comment type="caution">
    <text evidence="9">The sequence shown here is derived from an EMBL/GenBank/DDBJ whole genome shotgun (WGS) entry which is preliminary data.</text>
</comment>
<evidence type="ECO:0000259" key="8">
    <source>
        <dbReference type="Pfam" id="PF17683"/>
    </source>
</evidence>
<dbReference type="GO" id="GO:0006367">
    <property type="term" value="P:transcription initiation at RNA polymerase II promoter"/>
    <property type="evidence" value="ECO:0007669"/>
    <property type="project" value="InterPro"/>
</dbReference>
<evidence type="ECO:0000256" key="4">
    <source>
        <dbReference type="ARBA" id="ARBA00023125"/>
    </source>
</evidence>
<organism evidence="9 10">
    <name type="scientific">Dictyostelium firmibasis</name>
    <dbReference type="NCBI Taxonomy" id="79012"/>
    <lineage>
        <taxon>Eukaryota</taxon>
        <taxon>Amoebozoa</taxon>
        <taxon>Evosea</taxon>
        <taxon>Eumycetozoa</taxon>
        <taxon>Dictyostelia</taxon>
        <taxon>Dictyosteliales</taxon>
        <taxon>Dictyosteliaceae</taxon>
        <taxon>Dictyostelium</taxon>
    </lineage>
</organism>
<evidence type="ECO:0000256" key="3">
    <source>
        <dbReference type="ARBA" id="ARBA00023015"/>
    </source>
</evidence>
<evidence type="ECO:0000256" key="6">
    <source>
        <dbReference type="ARBA" id="ARBA00023242"/>
    </source>
</evidence>
<evidence type="ECO:0000313" key="10">
    <source>
        <dbReference type="Proteomes" id="UP001344447"/>
    </source>
</evidence>
<dbReference type="SUPFAM" id="SSF50916">
    <property type="entry name" value="Rap30/74 interaction domains"/>
    <property type="match status" value="1"/>
</dbReference>
<dbReference type="PANTHER" id="PTHR10445">
    <property type="entry name" value="GENERAL TRANSCRIPTION FACTOR IIF SUBUNIT 2"/>
    <property type="match status" value="1"/>
</dbReference>
<accession>A0AAN7YVM7</accession>
<dbReference type="Pfam" id="PF17683">
    <property type="entry name" value="TFIIF_beta_N"/>
    <property type="match status" value="1"/>
</dbReference>
<gene>
    <name evidence="9" type="ORF">RB653_000084</name>
</gene>
<dbReference type="Proteomes" id="UP001344447">
    <property type="component" value="Unassembled WGS sequence"/>
</dbReference>
<keyword evidence="4" id="KW-0238">DNA-binding</keyword>
<keyword evidence="6" id="KW-0539">Nucleus</keyword>
<dbReference type="InterPro" id="IPR036388">
    <property type="entry name" value="WH-like_DNA-bd_sf"/>
</dbReference>
<dbReference type="Gene3D" id="1.10.10.10">
    <property type="entry name" value="Winged helix-like DNA-binding domain superfamily/Winged helix DNA-binding domain"/>
    <property type="match status" value="1"/>
</dbReference>
<dbReference type="PANTHER" id="PTHR10445:SF0">
    <property type="entry name" value="GENERAL TRANSCRIPTION FACTOR IIF SUBUNIT 2"/>
    <property type="match status" value="1"/>
</dbReference>
<protein>
    <recommendedName>
        <fullName evidence="11">Transcription initiation factor IIF subunit beta</fullName>
    </recommendedName>
</protein>
<keyword evidence="5" id="KW-0804">Transcription</keyword>
<feature type="domain" description="TFIIF beta subunit N-terminal" evidence="8">
    <location>
        <begin position="33"/>
        <end position="71"/>
    </location>
</feature>
<dbReference type="EMBL" id="JAVFKY010000002">
    <property type="protein sequence ID" value="KAK5580071.1"/>
    <property type="molecule type" value="Genomic_DNA"/>
</dbReference>
<dbReference type="GO" id="GO:0005674">
    <property type="term" value="C:transcription factor TFIIF complex"/>
    <property type="evidence" value="ECO:0007669"/>
    <property type="project" value="InterPro"/>
</dbReference>
<evidence type="ECO:0000256" key="2">
    <source>
        <dbReference type="ARBA" id="ARBA00009543"/>
    </source>
</evidence>
<sequence length="254" mass="29148">MNQYLKKSKTIEYMSEEKNDALVGEVNTDNADNQVWLIKVPKFLSESWQKIGQGEIGQIHIKGGDNISLSYGPDVGQEFQLITTANTLDNQPLKIFSEDKDGALALEGNIGLRCDIKIDVESPQYRDLMKSRHNKYNTKTRMTQVIDDSELFTPTLFDANKVKVSTIGITQKKKSTDKKEKLPEDEVLDLIFSAFKAEKHLDLKTLESFTEQPKNHLKTILEKVCILNKRGPYHHLYELKPEFRDNDKSKDEKK</sequence>
<evidence type="ECO:0000256" key="1">
    <source>
        <dbReference type="ARBA" id="ARBA00004123"/>
    </source>
</evidence>
<evidence type="ECO:0000256" key="5">
    <source>
        <dbReference type="ARBA" id="ARBA00023163"/>
    </source>
</evidence>
<dbReference type="GO" id="GO:0003677">
    <property type="term" value="F:DNA binding"/>
    <property type="evidence" value="ECO:0007669"/>
    <property type="project" value="UniProtKB-KW"/>
</dbReference>
<dbReference type="FunFam" id="1.10.10.10:FF:000035">
    <property type="entry name" value="General transcription factor IIF subunit 2"/>
    <property type="match status" value="1"/>
</dbReference>
<comment type="similarity">
    <text evidence="2">Belongs to the TFIIF beta subunit family.</text>
</comment>
<comment type="subcellular location">
    <subcellularLocation>
        <location evidence="1">Nucleus</location>
    </subcellularLocation>
</comment>
<dbReference type="InterPro" id="IPR003196">
    <property type="entry name" value="TFIIF_beta"/>
</dbReference>
<keyword evidence="3" id="KW-0805">Transcription regulation</keyword>
<evidence type="ECO:0008006" key="11">
    <source>
        <dbReference type="Google" id="ProtNLM"/>
    </source>
</evidence>
<dbReference type="Pfam" id="PF02270">
    <property type="entry name" value="TFIIF_beta"/>
    <property type="match status" value="1"/>
</dbReference>
<reference evidence="9 10" key="1">
    <citation type="submission" date="2023-11" db="EMBL/GenBank/DDBJ databases">
        <title>Dfirmibasis_genome.</title>
        <authorList>
            <person name="Edelbroek B."/>
            <person name="Kjellin J."/>
            <person name="Jerlstrom-Hultqvist J."/>
            <person name="Soderbom F."/>
        </authorList>
    </citation>
    <scope>NUCLEOTIDE SEQUENCE [LARGE SCALE GENOMIC DNA]</scope>
    <source>
        <strain evidence="9 10">TNS-C-14</strain>
    </source>
</reference>
<dbReference type="CDD" id="cd07980">
    <property type="entry name" value="TFIIF_beta"/>
    <property type="match status" value="1"/>
</dbReference>
<keyword evidence="10" id="KW-1185">Reference proteome</keyword>
<name>A0AAN7YVM7_9MYCE</name>
<dbReference type="InterPro" id="IPR040450">
    <property type="entry name" value="TFIIF_beta_HTH"/>
</dbReference>
<evidence type="ECO:0000313" key="9">
    <source>
        <dbReference type="EMBL" id="KAK5580071.1"/>
    </source>
</evidence>